<evidence type="ECO:0000256" key="1">
    <source>
        <dbReference type="ARBA" id="ARBA00004496"/>
    </source>
</evidence>
<feature type="domain" description="Arginine repressor DNA-binding" evidence="10">
    <location>
        <begin position="3"/>
        <end position="68"/>
    </location>
</feature>
<dbReference type="Proteomes" id="UP000291469">
    <property type="component" value="Chromosome"/>
</dbReference>
<keyword evidence="7 8" id="KW-0804">Transcription</keyword>
<evidence type="ECO:0000313" key="13">
    <source>
        <dbReference type="Proteomes" id="UP000291469"/>
    </source>
</evidence>
<evidence type="ECO:0000256" key="4">
    <source>
        <dbReference type="ARBA" id="ARBA00022491"/>
    </source>
</evidence>
<dbReference type="Pfam" id="PF02863">
    <property type="entry name" value="Arg_repressor_C"/>
    <property type="match status" value="1"/>
</dbReference>
<evidence type="ECO:0000259" key="10">
    <source>
        <dbReference type="Pfam" id="PF01316"/>
    </source>
</evidence>
<dbReference type="Pfam" id="PF01316">
    <property type="entry name" value="Arg_repressor"/>
    <property type="match status" value="1"/>
</dbReference>
<dbReference type="PRINTS" id="PR01467">
    <property type="entry name" value="ARGREPRESSOR"/>
</dbReference>
<comment type="function">
    <text evidence="8">Regulates arginine biosynthesis genes.</text>
</comment>
<dbReference type="GO" id="GO:0034618">
    <property type="term" value="F:arginine binding"/>
    <property type="evidence" value="ECO:0007669"/>
    <property type="project" value="InterPro"/>
</dbReference>
<gene>
    <name evidence="8" type="primary">argR</name>
    <name evidence="12" type="ORF">ER308_19685</name>
</gene>
<evidence type="ECO:0000256" key="6">
    <source>
        <dbReference type="ARBA" id="ARBA00023125"/>
    </source>
</evidence>
<reference evidence="12 13" key="1">
    <citation type="submission" date="2019-01" db="EMBL/GenBank/DDBJ databases">
        <title>Egibacter rhizosphaerae EGI 80759T.</title>
        <authorList>
            <person name="Chen D.-D."/>
            <person name="Tian Y."/>
            <person name="Jiao J.-Y."/>
            <person name="Zhang X.-T."/>
            <person name="Zhang Y.-G."/>
            <person name="Zhang Y."/>
            <person name="Xiao M."/>
            <person name="Shu W.-S."/>
            <person name="Li W.-J."/>
        </authorList>
    </citation>
    <scope>NUCLEOTIDE SEQUENCE [LARGE SCALE GENOMIC DNA]</scope>
    <source>
        <strain evidence="12 13">EGI 80759</strain>
    </source>
</reference>
<keyword evidence="6 8" id="KW-0238">DNA-binding</keyword>
<keyword evidence="4 8" id="KW-0678">Repressor</keyword>
<dbReference type="PANTHER" id="PTHR34471">
    <property type="entry name" value="ARGININE REPRESSOR"/>
    <property type="match status" value="1"/>
</dbReference>
<dbReference type="KEGG" id="erz:ER308_19685"/>
<dbReference type="InterPro" id="IPR020899">
    <property type="entry name" value="Arg_repress_C"/>
</dbReference>
<organism evidence="12 13">
    <name type="scientific">Egibacter rhizosphaerae</name>
    <dbReference type="NCBI Taxonomy" id="1670831"/>
    <lineage>
        <taxon>Bacteria</taxon>
        <taxon>Bacillati</taxon>
        <taxon>Actinomycetota</taxon>
        <taxon>Nitriliruptoria</taxon>
        <taxon>Egibacterales</taxon>
        <taxon>Egibacteraceae</taxon>
        <taxon>Egibacter</taxon>
    </lineage>
</organism>
<dbReference type="InterPro" id="IPR020900">
    <property type="entry name" value="Arg_repress_DNA-bd"/>
</dbReference>
<dbReference type="SUPFAM" id="SSF46785">
    <property type="entry name" value="Winged helix' DNA-binding domain"/>
    <property type="match status" value="1"/>
</dbReference>
<keyword evidence="13" id="KW-1185">Reference proteome</keyword>
<evidence type="ECO:0000256" key="8">
    <source>
        <dbReference type="HAMAP-Rule" id="MF_00173"/>
    </source>
</evidence>
<dbReference type="InterPro" id="IPR036388">
    <property type="entry name" value="WH-like_DNA-bd_sf"/>
</dbReference>
<dbReference type="OrthoDB" id="7060358at2"/>
<dbReference type="Gene3D" id="1.10.10.10">
    <property type="entry name" value="Winged helix-like DNA-binding domain superfamily/Winged helix DNA-binding domain"/>
    <property type="match status" value="1"/>
</dbReference>
<evidence type="ECO:0000256" key="2">
    <source>
        <dbReference type="ARBA" id="ARBA00008316"/>
    </source>
</evidence>
<proteinExistence type="inferred from homology"/>
<accession>A0A411YK62</accession>
<dbReference type="InterPro" id="IPR036251">
    <property type="entry name" value="Arg_repress_C_sf"/>
</dbReference>
<dbReference type="InterPro" id="IPR036390">
    <property type="entry name" value="WH_DNA-bd_sf"/>
</dbReference>
<evidence type="ECO:0000256" key="7">
    <source>
        <dbReference type="ARBA" id="ARBA00023163"/>
    </source>
</evidence>
<keyword evidence="8" id="KW-0028">Amino-acid biosynthesis</keyword>
<dbReference type="HAMAP" id="MF_00173">
    <property type="entry name" value="Arg_repressor"/>
    <property type="match status" value="1"/>
</dbReference>
<dbReference type="InterPro" id="IPR001669">
    <property type="entry name" value="Arg_repress"/>
</dbReference>
<evidence type="ECO:0000256" key="5">
    <source>
        <dbReference type="ARBA" id="ARBA00023015"/>
    </source>
</evidence>
<dbReference type="GO" id="GO:0006526">
    <property type="term" value="P:L-arginine biosynthetic process"/>
    <property type="evidence" value="ECO:0007669"/>
    <property type="project" value="UniProtKB-UniPathway"/>
</dbReference>
<evidence type="ECO:0000256" key="9">
    <source>
        <dbReference type="SAM" id="MobiDB-lite"/>
    </source>
</evidence>
<dbReference type="Gene3D" id="3.30.1360.40">
    <property type="match status" value="1"/>
</dbReference>
<evidence type="ECO:0000256" key="3">
    <source>
        <dbReference type="ARBA" id="ARBA00022490"/>
    </source>
</evidence>
<evidence type="ECO:0000313" key="12">
    <source>
        <dbReference type="EMBL" id="QBI21571.1"/>
    </source>
</evidence>
<feature type="region of interest" description="Disordered" evidence="9">
    <location>
        <begin position="144"/>
        <end position="192"/>
    </location>
</feature>
<dbReference type="GO" id="GO:0005737">
    <property type="term" value="C:cytoplasm"/>
    <property type="evidence" value="ECO:0007669"/>
    <property type="project" value="UniProtKB-SubCell"/>
</dbReference>
<sequence>MTERAERQRFVRDLVARYEVASQRELVELLAAEGLEATQATVSRDLDELGIGKQRGADGRVAYALPEPGGVAQRLRQFATAIDASGNLAVIRTPPGAAAAVASAIDDADLPHVLATVQGDDTLLVVAEEGRSGAEIAELLRVRKEARPPVTVPREQDEATEPGRGAGETPGTSGADPSDRTIPETRAKEAQR</sequence>
<dbReference type="SUPFAM" id="SSF55252">
    <property type="entry name" value="C-terminal domain of arginine repressor"/>
    <property type="match status" value="1"/>
</dbReference>
<protein>
    <recommendedName>
        <fullName evidence="8">Arginine repressor</fullName>
    </recommendedName>
</protein>
<dbReference type="GO" id="GO:0003677">
    <property type="term" value="F:DNA binding"/>
    <property type="evidence" value="ECO:0007669"/>
    <property type="project" value="UniProtKB-KW"/>
</dbReference>
<feature type="compositionally biased region" description="Basic and acidic residues" evidence="9">
    <location>
        <begin position="177"/>
        <end position="192"/>
    </location>
</feature>
<name>A0A411YK62_9ACTN</name>
<feature type="domain" description="Arginine repressor C-terminal" evidence="11">
    <location>
        <begin position="75"/>
        <end position="140"/>
    </location>
</feature>
<dbReference type="AlphaFoldDB" id="A0A411YK62"/>
<comment type="pathway">
    <text evidence="8">Amino-acid biosynthesis; L-arginine biosynthesis [regulation].</text>
</comment>
<keyword evidence="8" id="KW-0055">Arginine biosynthesis</keyword>
<dbReference type="UniPathway" id="UPA00068"/>
<comment type="subcellular location">
    <subcellularLocation>
        <location evidence="1 8">Cytoplasm</location>
    </subcellularLocation>
</comment>
<dbReference type="GO" id="GO:0051259">
    <property type="term" value="P:protein complex oligomerization"/>
    <property type="evidence" value="ECO:0007669"/>
    <property type="project" value="InterPro"/>
</dbReference>
<comment type="similarity">
    <text evidence="2 8">Belongs to the ArgR family.</text>
</comment>
<dbReference type="GO" id="GO:1900079">
    <property type="term" value="P:regulation of arginine biosynthetic process"/>
    <property type="evidence" value="ECO:0007669"/>
    <property type="project" value="UniProtKB-UniRule"/>
</dbReference>
<keyword evidence="3 8" id="KW-0963">Cytoplasm</keyword>
<dbReference type="PANTHER" id="PTHR34471:SF1">
    <property type="entry name" value="ARGININE REPRESSOR"/>
    <property type="match status" value="1"/>
</dbReference>
<evidence type="ECO:0000259" key="11">
    <source>
        <dbReference type="Pfam" id="PF02863"/>
    </source>
</evidence>
<dbReference type="EMBL" id="CP036402">
    <property type="protein sequence ID" value="QBI21571.1"/>
    <property type="molecule type" value="Genomic_DNA"/>
</dbReference>
<dbReference type="GO" id="GO:0003700">
    <property type="term" value="F:DNA-binding transcription factor activity"/>
    <property type="evidence" value="ECO:0007669"/>
    <property type="project" value="UniProtKB-UniRule"/>
</dbReference>
<keyword evidence="5 8" id="KW-0805">Transcription regulation</keyword>